<dbReference type="InterPro" id="IPR036388">
    <property type="entry name" value="WH-like_DNA-bd_sf"/>
</dbReference>
<dbReference type="Pfam" id="PF21102">
    <property type="entry name" value="DprA_N"/>
    <property type="match status" value="1"/>
</dbReference>
<evidence type="ECO:0000256" key="2">
    <source>
        <dbReference type="SAM" id="MobiDB-lite"/>
    </source>
</evidence>
<dbReference type="Proteomes" id="UP000009881">
    <property type="component" value="Unassembled WGS sequence"/>
</dbReference>
<dbReference type="SUPFAM" id="SSF102405">
    <property type="entry name" value="MCP/YpsA-like"/>
    <property type="match status" value="1"/>
</dbReference>
<feature type="compositionally biased region" description="Pro residues" evidence="2">
    <location>
        <begin position="318"/>
        <end position="328"/>
    </location>
</feature>
<reference evidence="5 6" key="1">
    <citation type="journal article" date="2013" name="Genome Announc.">
        <title>Draft Genome Sequence of an Alphaproteobacterium, Caenispirillum salinarum AK4(T), Isolated from a Solar Saltern.</title>
        <authorList>
            <person name="Khatri I."/>
            <person name="Singh A."/>
            <person name="Korpole S."/>
            <person name="Pinnaka A.K."/>
            <person name="Subramanian S."/>
        </authorList>
    </citation>
    <scope>NUCLEOTIDE SEQUENCE [LARGE SCALE GENOMIC DNA]</scope>
    <source>
        <strain evidence="5 6">AK4</strain>
    </source>
</reference>
<dbReference type="Pfam" id="PF17782">
    <property type="entry name" value="WHD_DprA"/>
    <property type="match status" value="1"/>
</dbReference>
<dbReference type="Gene3D" id="3.40.50.450">
    <property type="match status" value="1"/>
</dbReference>
<gene>
    <name evidence="5" type="ORF">C882_1505</name>
</gene>
<comment type="similarity">
    <text evidence="1">Belongs to the DprA/Smf family.</text>
</comment>
<proteinExistence type="inferred from homology"/>
<evidence type="ECO:0000259" key="4">
    <source>
        <dbReference type="Pfam" id="PF17782"/>
    </source>
</evidence>
<dbReference type="eggNOG" id="COG0758">
    <property type="taxonomic scope" value="Bacteria"/>
</dbReference>
<dbReference type="PATRIC" id="fig|1238182.3.peg.43"/>
<accession>K9HQY9</accession>
<dbReference type="PANTHER" id="PTHR43022">
    <property type="entry name" value="PROTEIN SMF"/>
    <property type="match status" value="1"/>
</dbReference>
<evidence type="ECO:0000313" key="5">
    <source>
        <dbReference type="EMBL" id="EKV32668.1"/>
    </source>
</evidence>
<evidence type="ECO:0000256" key="1">
    <source>
        <dbReference type="ARBA" id="ARBA00006525"/>
    </source>
</evidence>
<evidence type="ECO:0000313" key="6">
    <source>
        <dbReference type="Proteomes" id="UP000009881"/>
    </source>
</evidence>
<dbReference type="GO" id="GO:0009294">
    <property type="term" value="P:DNA-mediated transformation"/>
    <property type="evidence" value="ECO:0007669"/>
    <property type="project" value="InterPro"/>
</dbReference>
<organism evidence="5 6">
    <name type="scientific">Caenispirillum salinarum AK4</name>
    <dbReference type="NCBI Taxonomy" id="1238182"/>
    <lineage>
        <taxon>Bacteria</taxon>
        <taxon>Pseudomonadati</taxon>
        <taxon>Pseudomonadota</taxon>
        <taxon>Alphaproteobacteria</taxon>
        <taxon>Rhodospirillales</taxon>
        <taxon>Novispirillaceae</taxon>
        <taxon>Caenispirillum</taxon>
    </lineage>
</organism>
<dbReference type="Gene3D" id="1.10.10.10">
    <property type="entry name" value="Winged helix-like DNA-binding domain superfamily/Winged helix DNA-binding domain"/>
    <property type="match status" value="1"/>
</dbReference>
<dbReference type="EMBL" id="ANHY01000002">
    <property type="protein sequence ID" value="EKV32668.1"/>
    <property type="molecule type" value="Genomic_DNA"/>
</dbReference>
<dbReference type="InterPro" id="IPR057666">
    <property type="entry name" value="DrpA_SLOG"/>
</dbReference>
<dbReference type="PANTHER" id="PTHR43022:SF1">
    <property type="entry name" value="PROTEIN SMF"/>
    <property type="match status" value="1"/>
</dbReference>
<feature type="region of interest" description="Disordered" evidence="2">
    <location>
        <begin position="311"/>
        <end position="335"/>
    </location>
</feature>
<dbReference type="NCBIfam" id="TIGR00732">
    <property type="entry name" value="dprA"/>
    <property type="match status" value="1"/>
</dbReference>
<feature type="domain" description="DprA winged helix" evidence="4">
    <location>
        <begin position="321"/>
        <end position="380"/>
    </location>
</feature>
<dbReference type="InterPro" id="IPR003488">
    <property type="entry name" value="DprA"/>
</dbReference>
<sequence length="388" mass="40881">MAIDDASIPAQPLRAMTHHRRSLSPAERLDWLRLIRSENVGPVTFRRLLDRFGSAGEALRALPDLARRGGRTKGVRICPKADAARELEAVDRFGARILGTGEPGYPALLAEVEDAPPLLLMLGSPHLFERPTVAIVGARNASLNGCNFARRLAVDLAETHGFLVVSGLARGIDTAAHQGALKGGTCAVMAGGVDVIYPPENDRLHAAVAAQGVVVSEQPLGTEPQARHFPRRNRIISGIARGVVVVEANQRSGSLITARLAADQGREVFAVPGSPLDPRCAGTNGLLKDGAHLVQHAGDVAAVLEGLAAYEPAGGEPPSAPPGPPPDPSDSQRGKVLTCLGANPVSVDEVIRQCQLSPPVVAMILLELELAGRLERHPGNRVSLLYFG</sequence>
<keyword evidence="6" id="KW-1185">Reference proteome</keyword>
<comment type="caution">
    <text evidence="5">The sequence shown here is derived from an EMBL/GenBank/DDBJ whole genome shotgun (WGS) entry which is preliminary data.</text>
</comment>
<protein>
    <submittedName>
        <fullName evidence="5">Rossmann fold nucleotide-binding protein Smf</fullName>
    </submittedName>
</protein>
<dbReference type="InterPro" id="IPR041614">
    <property type="entry name" value="DprA_WH"/>
</dbReference>
<feature type="domain" description="Smf/DprA SLOG" evidence="3">
    <location>
        <begin position="98"/>
        <end position="302"/>
    </location>
</feature>
<dbReference type="AlphaFoldDB" id="K9HQY9"/>
<evidence type="ECO:0000259" key="3">
    <source>
        <dbReference type="Pfam" id="PF02481"/>
    </source>
</evidence>
<dbReference type="STRING" id="1238182.C882_1505"/>
<dbReference type="Pfam" id="PF02481">
    <property type="entry name" value="DNA_processg_A"/>
    <property type="match status" value="1"/>
</dbReference>
<name>K9HQY9_9PROT</name>